<dbReference type="EMBL" id="HG805892">
    <property type="protein sequence ID" value="CDW54350.1"/>
    <property type="molecule type" value="Genomic_DNA"/>
</dbReference>
<dbReference type="PANTHER" id="PTHR13387">
    <property type="entry name" value="PROTEIN HGH1 HOMOLOG"/>
    <property type="match status" value="1"/>
</dbReference>
<proteinExistence type="predicted"/>
<reference evidence="3" key="2">
    <citation type="submission" date="2014-03" db="EMBL/GenBank/DDBJ databases">
        <title>The whipworm genome and dual-species transcriptomics of an intimate host-pathogen interaction.</title>
        <authorList>
            <person name="Foth B.J."/>
            <person name="Tsai I.J."/>
            <person name="Reid A.J."/>
            <person name="Bancroft A.J."/>
            <person name="Nichol S."/>
            <person name="Tracey A."/>
            <person name="Holroyd N."/>
            <person name="Cotton J.A."/>
            <person name="Stanley E.J."/>
            <person name="Zarowiecki M."/>
            <person name="Liu J.Z."/>
            <person name="Huckvale T."/>
            <person name="Cooper P.J."/>
            <person name="Grencis R.K."/>
            <person name="Berriman M."/>
        </authorList>
    </citation>
    <scope>NUCLEOTIDE SEQUENCE [LARGE SCALE GENOMIC DNA]</scope>
</reference>
<dbReference type="Pfam" id="PF04064">
    <property type="entry name" value="DUF384"/>
    <property type="match status" value="1"/>
</dbReference>
<dbReference type="STRING" id="36087.A0A077Z6Q4"/>
<evidence type="ECO:0000259" key="2">
    <source>
        <dbReference type="Pfam" id="PF04064"/>
    </source>
</evidence>
<name>A0A077Z6Q4_TRITR</name>
<dbReference type="Pfam" id="PF04063">
    <property type="entry name" value="DUF383"/>
    <property type="match status" value="1"/>
</dbReference>
<dbReference type="Proteomes" id="UP000030665">
    <property type="component" value="Unassembled WGS sequence"/>
</dbReference>
<dbReference type="InterPro" id="IPR007205">
    <property type="entry name" value="Protein_HGH1_N"/>
</dbReference>
<evidence type="ECO:0000313" key="4">
    <source>
        <dbReference type="Proteomes" id="UP000030665"/>
    </source>
</evidence>
<dbReference type="PANTHER" id="PTHR13387:SF9">
    <property type="entry name" value="PROTEIN HGH1 HOMOLOG"/>
    <property type="match status" value="1"/>
</dbReference>
<evidence type="ECO:0000313" key="3">
    <source>
        <dbReference type="EMBL" id="CDW54350.1"/>
    </source>
</evidence>
<keyword evidence="4" id="KW-1185">Reference proteome</keyword>
<organism evidence="3 4">
    <name type="scientific">Trichuris trichiura</name>
    <name type="common">Whipworm</name>
    <name type="synonym">Trichocephalus trichiurus</name>
    <dbReference type="NCBI Taxonomy" id="36087"/>
    <lineage>
        <taxon>Eukaryota</taxon>
        <taxon>Metazoa</taxon>
        <taxon>Ecdysozoa</taxon>
        <taxon>Nematoda</taxon>
        <taxon>Enoplea</taxon>
        <taxon>Dorylaimia</taxon>
        <taxon>Trichinellida</taxon>
        <taxon>Trichuridae</taxon>
        <taxon>Trichuris</taxon>
    </lineage>
</organism>
<feature type="domain" description="Protein HGH1 C-terminal" evidence="2">
    <location>
        <begin position="275"/>
        <end position="327"/>
    </location>
</feature>
<dbReference type="InterPro" id="IPR039717">
    <property type="entry name" value="Hgh1"/>
</dbReference>
<sequence length="341" mass="38911">MNDPVAELLNSLKIIEDAAKLEDACSDLQRTFGDSIVPLTLGDFHAFDLIVDLFLTLQSHRLRSIILTLFVNGVSTKDAIAERLANNERFVVELFQKVRSCEDPIRPLYGSLAANLSRKQEWCEKMSRHILDIPDLICVLAKPLLDSRSNFVDTFACILVNLTQLHVVRRALLPNNGESGYSILNFIPCIKYGLMWQKTSVLRIMHNCCMDPLLHQRIVPIKDAFVTELVHPFIGDGDFTSSERDQICPEWQIYLTVVKERESDCEFRLVALEGLYQLCNSSAGRTMLRSMGVYYILREYHKWETNKDARDLCERTVGLLIQTEEEISCDILTSCVSEQDS</sequence>
<dbReference type="InterPro" id="IPR007206">
    <property type="entry name" value="Protein_HGH1_C"/>
</dbReference>
<dbReference type="OrthoDB" id="338814at2759"/>
<evidence type="ECO:0000259" key="1">
    <source>
        <dbReference type="Pfam" id="PF04063"/>
    </source>
</evidence>
<gene>
    <name evidence="3" type="ORF">TTRE_0000262001</name>
</gene>
<reference evidence="3" key="1">
    <citation type="submission" date="2014-01" db="EMBL/GenBank/DDBJ databases">
        <authorList>
            <person name="Aslett M."/>
        </authorList>
    </citation>
    <scope>NUCLEOTIDE SEQUENCE</scope>
</reference>
<feature type="domain" description="Protein HGH1 N-terminal" evidence="1">
    <location>
        <begin position="112"/>
        <end position="268"/>
    </location>
</feature>
<protein>
    <submittedName>
        <fullName evidence="3">DUF383 and DUF384 domain containing protein</fullName>
    </submittedName>
</protein>
<dbReference type="AlphaFoldDB" id="A0A077Z6Q4"/>
<accession>A0A077Z6Q4</accession>